<comment type="caution">
    <text evidence="2">The sequence shown here is derived from an EMBL/GenBank/DDBJ whole genome shotgun (WGS) entry which is preliminary data.</text>
</comment>
<gene>
    <name evidence="2" type="ORF">HU200_000746</name>
</gene>
<dbReference type="PANTHER" id="PTHR18868:SF28">
    <property type="entry name" value="PEPTIDASE S1 DOMAIN-CONTAINING PROTEIN"/>
    <property type="match status" value="1"/>
</dbReference>
<sequence length="428" mass="48122">MLVSIISQPENKRTAKTLRNEGRIDYTRGVSREQRAINRRNNLGWADAAKRRRLKWLREQKARETAVANYEKNLCALEEERFGEVLYDGEVLDFVETPFGFTVKPGDPGQTNDDFDRVLPSIVVSLALFDGNKMIFACSGIPLPRGKDGLVLLTRFVTSAHLVKAFKVYRNRDDNLRVEVRLPDNKTTDGFLGLYDDDIAIVTCLGRLDVCPIDLNFKEKPAAPSCPGDSLAGRAFMSGSLMAMHGSPCKLCNSTWIPDDQRNFKAVLGGPLIQKDAGFIGLIYDFYYDHGDAIVRYSFLSLELLCERLDRFEILNPFFTPLRLSYISAMIVFAIGLFSLMDGYLIDLRNALVIYSLGKGILMIEVFLPPNQRGSGTLEFYNLNYNIAIISVKKNFNAVRAEDIFSKTVEKPSDEELVSIGRDTIHGP</sequence>
<keyword evidence="1" id="KW-0812">Transmembrane</keyword>
<accession>A0A835FZ69</accession>
<evidence type="ECO:0000313" key="3">
    <source>
        <dbReference type="Proteomes" id="UP000636709"/>
    </source>
</evidence>
<dbReference type="AlphaFoldDB" id="A0A835FZ69"/>
<dbReference type="EMBL" id="JACEFO010000112">
    <property type="protein sequence ID" value="KAF8780802.1"/>
    <property type="molecule type" value="Genomic_DNA"/>
</dbReference>
<dbReference type="SUPFAM" id="SSF50494">
    <property type="entry name" value="Trypsin-like serine proteases"/>
    <property type="match status" value="1"/>
</dbReference>
<keyword evidence="1" id="KW-0472">Membrane</keyword>
<evidence type="ECO:0000256" key="1">
    <source>
        <dbReference type="SAM" id="Phobius"/>
    </source>
</evidence>
<keyword evidence="1" id="KW-1133">Transmembrane helix</keyword>
<keyword evidence="3" id="KW-1185">Reference proteome</keyword>
<organism evidence="2 3">
    <name type="scientific">Digitaria exilis</name>
    <dbReference type="NCBI Taxonomy" id="1010633"/>
    <lineage>
        <taxon>Eukaryota</taxon>
        <taxon>Viridiplantae</taxon>
        <taxon>Streptophyta</taxon>
        <taxon>Embryophyta</taxon>
        <taxon>Tracheophyta</taxon>
        <taxon>Spermatophyta</taxon>
        <taxon>Magnoliopsida</taxon>
        <taxon>Liliopsida</taxon>
        <taxon>Poales</taxon>
        <taxon>Poaceae</taxon>
        <taxon>PACMAD clade</taxon>
        <taxon>Panicoideae</taxon>
        <taxon>Panicodae</taxon>
        <taxon>Paniceae</taxon>
        <taxon>Anthephorinae</taxon>
        <taxon>Digitaria</taxon>
    </lineage>
</organism>
<dbReference type="PANTHER" id="PTHR18868">
    <property type="entry name" value="OS07G0665300 PROTEIN-RELATED"/>
    <property type="match status" value="1"/>
</dbReference>
<dbReference type="Proteomes" id="UP000636709">
    <property type="component" value="Unassembled WGS sequence"/>
</dbReference>
<name>A0A835FZ69_9POAL</name>
<evidence type="ECO:0000313" key="2">
    <source>
        <dbReference type="EMBL" id="KAF8780802.1"/>
    </source>
</evidence>
<dbReference type="InterPro" id="IPR009003">
    <property type="entry name" value="Peptidase_S1_PA"/>
</dbReference>
<dbReference type="OrthoDB" id="674967at2759"/>
<feature type="transmembrane region" description="Helical" evidence="1">
    <location>
        <begin position="324"/>
        <end position="346"/>
    </location>
</feature>
<proteinExistence type="predicted"/>
<reference evidence="2" key="1">
    <citation type="submission" date="2020-07" db="EMBL/GenBank/DDBJ databases">
        <title>Genome sequence and genetic diversity analysis of an under-domesticated orphan crop, white fonio (Digitaria exilis).</title>
        <authorList>
            <person name="Bennetzen J.L."/>
            <person name="Chen S."/>
            <person name="Ma X."/>
            <person name="Wang X."/>
            <person name="Yssel A.E.J."/>
            <person name="Chaluvadi S.R."/>
            <person name="Johnson M."/>
            <person name="Gangashetty P."/>
            <person name="Hamidou F."/>
            <person name="Sanogo M.D."/>
            <person name="Zwaenepoel A."/>
            <person name="Wallace J."/>
            <person name="Van De Peer Y."/>
            <person name="Van Deynze A."/>
        </authorList>
    </citation>
    <scope>NUCLEOTIDE SEQUENCE</scope>
    <source>
        <tissue evidence="2">Leaves</tissue>
    </source>
</reference>
<protein>
    <submittedName>
        <fullName evidence="2">Uncharacterized protein</fullName>
    </submittedName>
</protein>